<sequence>GLEYELYSTKTPAVFRPPTNTSSIITKPTFNTKQTSVSITSPLINRLNKPTPVDPPLHHHHQHHQHPDTSLLKTSLSLPPLAQPCNVNAIENINRSLVTNHLQQMNLSKLNTITDNNDVHDENSNATNINLNQNKYQFYEQIHDNQYERNNEYVNMPQSKLNNDQLSMTTNAFPTYMILPSSISSLNDYLISIPNSLSSLSSTILNKTDISIINNVNNDDLLMDTSFLSTVPEEDLDIGDLTSSNKTTPQQSPCKKVYSMKQINNNLLESIQNNNNNSNSEDLHDIVHHSSPKSLSPVTILHTAQSLHNKETELYSNSSSQICSDENVELQSLSPSSSSSPPPPPPVLSKLSQNSPSQSQEISDSYCARPNRKQKRYRNSRAPAPPTPTTISTTVTNSPSTISIPLSTSINQSVIEPPPPPRRSMQKNPVTPHTSDSDTDDRDYKNLMKSRQIHQVSNKSPSSLNFMNKEEEEEQLKDDNSNCASRLNHPCQHRRPQHTIINNDKLHSNHLNQLITSIETTIATMNFEQNPNINCICSLCNDIKQTNQFNRSDLNKSIILIYLFRFYYLYSLIIKLSLLQYKSRYFLHEFFFKSLNTSPKSEERENHKVQMNSVQSSNQLANIMDPINCESRVICDHKIDDDCNNEDSKEQTHPTMTTTRNGSHSSHEGSEHNEEKQYPMYDNNNNSNNKKQSDLIIPDNTGQDNEVIKCCVCNSLHEIDAEAEILHMTELLSKRRESEARRQLLLAEMEAGIERDDRLRVAANAMALAVSPMTSDITCNMNKSELCNVSNCIHYNYCLRHHHHHDHQQQIHSNNVCNVQQHIALNPPHLHSIDHRNIDNELIPPITCCCTSDCIREEDILITLRKSSCGLGFSLTTKLIHPKSTLNSSMNESLFAVYVKNILPDGSAIKDGQLRVGDRLIQIDNLDVIGKSQAQIVAILRIKPVGSIVHLLVRRQVHQCQLNTNNCLTCHFLLNSTYQCPNLLNTPMNQITNHLTCDKLSNWVDTRKCSSPPLQMTLYYDGLTNLERLYPDVILLRLHIPLIPINEENVDHLKNSKNCLDTTTNTTTTDNNNNSNSNNPLTTTSLRQMRLGVSVRESNSSRASKLNELSQNTIKLKTNINKNNDKINPINSLTDTSYIADSIYGGVIVKCVIEGGAAHKDGRLQIGDELLEINGVVLVNANNPLSLLRSVLRKLSNTTVNDNKNCDDDNNNMTTTSTSVTDRTTATITTSTTAYSSVATNDTTTITTSTTSNINSITASPTKKNDQNTTSKSTFDKEDTMEMLDTIQPKVLASNSEFSSETSTSSTVLTATPKFLPPVNNKTNPESSCISQEQSIDHHHGSHQHHQHRHHHHHRHHRHLSQPQQKCYCSNPLTTSSSLSSSPSSLTTNPTESETHVTTINANDIQNMNNNAKNNETPKIKAEIHSVKVEQEDNATDDDIITTTKTTIRDDCAT</sequence>
<dbReference type="GO" id="GO:0008104">
    <property type="term" value="P:intracellular protein localization"/>
    <property type="evidence" value="ECO:0007669"/>
    <property type="project" value="TreeGrafter"/>
</dbReference>
<feature type="compositionally biased region" description="Low complexity" evidence="1">
    <location>
        <begin position="1247"/>
        <end position="1258"/>
    </location>
</feature>
<feature type="compositionally biased region" description="Polar residues" evidence="1">
    <location>
        <begin position="453"/>
        <end position="466"/>
    </location>
</feature>
<evidence type="ECO:0000256" key="1">
    <source>
        <dbReference type="SAM" id="MobiDB-lite"/>
    </source>
</evidence>
<feature type="compositionally biased region" description="Low complexity" evidence="1">
    <location>
        <begin position="1370"/>
        <end position="1392"/>
    </location>
</feature>
<dbReference type="SMART" id="SM00228">
    <property type="entry name" value="PDZ"/>
    <property type="match status" value="2"/>
</dbReference>
<feature type="compositionally biased region" description="Low complexity" evidence="1">
    <location>
        <begin position="1292"/>
        <end position="1312"/>
    </location>
</feature>
<dbReference type="Pfam" id="PF00595">
    <property type="entry name" value="PDZ"/>
    <property type="match status" value="2"/>
</dbReference>
<dbReference type="GO" id="GO:0030010">
    <property type="term" value="P:establishment of cell polarity"/>
    <property type="evidence" value="ECO:0007669"/>
    <property type="project" value="TreeGrafter"/>
</dbReference>
<dbReference type="GO" id="GO:0005938">
    <property type="term" value="C:cell cortex"/>
    <property type="evidence" value="ECO:0007669"/>
    <property type="project" value="TreeGrafter"/>
</dbReference>
<accession>A0A430QDP7</accession>
<dbReference type="GO" id="GO:0043296">
    <property type="term" value="C:apical junction complex"/>
    <property type="evidence" value="ECO:0007669"/>
    <property type="project" value="TreeGrafter"/>
</dbReference>
<dbReference type="STRING" id="6184.A0A430QDP7"/>
<comment type="caution">
    <text evidence="3">The sequence shown here is derived from an EMBL/GenBank/DDBJ whole genome shotgun (WGS) entry which is preliminary data.</text>
</comment>
<feature type="region of interest" description="Disordered" evidence="1">
    <location>
        <begin position="312"/>
        <end position="473"/>
    </location>
</feature>
<feature type="compositionally biased region" description="Polar residues" evidence="1">
    <location>
        <begin position="353"/>
        <end position="363"/>
    </location>
</feature>
<feature type="non-terminal residue" evidence="3">
    <location>
        <position position="1"/>
    </location>
</feature>
<dbReference type="SUPFAM" id="SSF50156">
    <property type="entry name" value="PDZ domain-like"/>
    <property type="match status" value="2"/>
</dbReference>
<dbReference type="EMBL" id="QMKO01001900">
    <property type="protein sequence ID" value="RTG85832.1"/>
    <property type="molecule type" value="Genomic_DNA"/>
</dbReference>
<dbReference type="InterPro" id="IPR001478">
    <property type="entry name" value="PDZ"/>
</dbReference>
<dbReference type="GO" id="GO:0035091">
    <property type="term" value="F:phosphatidylinositol binding"/>
    <property type="evidence" value="ECO:0007669"/>
    <property type="project" value="TreeGrafter"/>
</dbReference>
<dbReference type="Gene3D" id="2.30.42.10">
    <property type="match status" value="2"/>
</dbReference>
<feature type="compositionally biased region" description="Polar residues" evidence="1">
    <location>
        <begin position="1320"/>
        <end position="1334"/>
    </location>
</feature>
<dbReference type="GO" id="GO:0045197">
    <property type="term" value="P:establishment or maintenance of epithelial cell apical/basal polarity"/>
    <property type="evidence" value="ECO:0007669"/>
    <property type="project" value="TreeGrafter"/>
</dbReference>
<feature type="compositionally biased region" description="Polar residues" evidence="1">
    <location>
        <begin position="314"/>
        <end position="324"/>
    </location>
</feature>
<dbReference type="GO" id="GO:0016324">
    <property type="term" value="C:apical plasma membrane"/>
    <property type="evidence" value="ECO:0007669"/>
    <property type="project" value="TreeGrafter"/>
</dbReference>
<dbReference type="PANTHER" id="PTHR16484:SF17">
    <property type="entry name" value="BAZOOKA, ISOFORM B"/>
    <property type="match status" value="1"/>
</dbReference>
<feature type="region of interest" description="Disordered" evidence="1">
    <location>
        <begin position="644"/>
        <end position="698"/>
    </location>
</feature>
<feature type="compositionally biased region" description="Basic and acidic residues" evidence="1">
    <location>
        <begin position="665"/>
        <end position="677"/>
    </location>
</feature>
<dbReference type="PROSITE" id="PS50106">
    <property type="entry name" value="PDZ"/>
    <property type="match status" value="2"/>
</dbReference>
<feature type="region of interest" description="Disordered" evidence="1">
    <location>
        <begin position="270"/>
        <end position="293"/>
    </location>
</feature>
<dbReference type="GO" id="GO:0051660">
    <property type="term" value="P:establishment of centrosome localization"/>
    <property type="evidence" value="ECO:0007669"/>
    <property type="project" value="TreeGrafter"/>
</dbReference>
<dbReference type="GO" id="GO:0000226">
    <property type="term" value="P:microtubule cytoskeleton organization"/>
    <property type="evidence" value="ECO:0007669"/>
    <property type="project" value="TreeGrafter"/>
</dbReference>
<evidence type="ECO:0000313" key="4">
    <source>
        <dbReference type="Proteomes" id="UP000290809"/>
    </source>
</evidence>
<dbReference type="PANTHER" id="PTHR16484">
    <property type="entry name" value="PARTITIONING DEFECTIVE 3 RELATED"/>
    <property type="match status" value="1"/>
</dbReference>
<gene>
    <name evidence="3" type="ORF">DC041_0011316</name>
</gene>
<feature type="domain" description="PDZ" evidence="2">
    <location>
        <begin position="861"/>
        <end position="941"/>
    </location>
</feature>
<keyword evidence="4" id="KW-1185">Reference proteome</keyword>
<proteinExistence type="predicted"/>
<organism evidence="3 4">
    <name type="scientific">Schistosoma bovis</name>
    <name type="common">Blood fluke</name>
    <dbReference type="NCBI Taxonomy" id="6184"/>
    <lineage>
        <taxon>Eukaryota</taxon>
        <taxon>Metazoa</taxon>
        <taxon>Spiralia</taxon>
        <taxon>Lophotrochozoa</taxon>
        <taxon>Platyhelminthes</taxon>
        <taxon>Trematoda</taxon>
        <taxon>Digenea</taxon>
        <taxon>Strigeidida</taxon>
        <taxon>Schistosomatoidea</taxon>
        <taxon>Schistosomatidae</taxon>
        <taxon>Schistosoma</taxon>
    </lineage>
</organism>
<dbReference type="GO" id="GO:0005912">
    <property type="term" value="C:adherens junction"/>
    <property type="evidence" value="ECO:0007669"/>
    <property type="project" value="TreeGrafter"/>
</dbReference>
<evidence type="ECO:0000313" key="3">
    <source>
        <dbReference type="EMBL" id="RTG85832.1"/>
    </source>
</evidence>
<feature type="region of interest" description="Disordered" evidence="1">
    <location>
        <begin position="1247"/>
        <end position="1280"/>
    </location>
</feature>
<feature type="compositionally biased region" description="Polar residues" evidence="1">
    <location>
        <begin position="1259"/>
        <end position="1273"/>
    </location>
</feature>
<feature type="region of interest" description="Disordered" evidence="1">
    <location>
        <begin position="1292"/>
        <end position="1395"/>
    </location>
</feature>
<dbReference type="Proteomes" id="UP000290809">
    <property type="component" value="Unassembled WGS sequence"/>
</dbReference>
<evidence type="ECO:0000259" key="2">
    <source>
        <dbReference type="PROSITE" id="PS50106"/>
    </source>
</evidence>
<name>A0A430QDP7_SCHBO</name>
<protein>
    <recommendedName>
        <fullName evidence="2">PDZ domain-containing protein</fullName>
    </recommendedName>
</protein>
<dbReference type="InterPro" id="IPR036034">
    <property type="entry name" value="PDZ_sf"/>
</dbReference>
<feature type="compositionally biased region" description="Basic residues" evidence="1">
    <location>
        <begin position="1340"/>
        <end position="1360"/>
    </location>
</feature>
<feature type="compositionally biased region" description="Basic residues" evidence="1">
    <location>
        <begin position="370"/>
        <end position="379"/>
    </location>
</feature>
<feature type="compositionally biased region" description="Low complexity" evidence="1">
    <location>
        <begin position="389"/>
        <end position="411"/>
    </location>
</feature>
<dbReference type="CDD" id="cd00136">
    <property type="entry name" value="PDZ_canonical"/>
    <property type="match status" value="1"/>
</dbReference>
<reference evidence="3 4" key="1">
    <citation type="journal article" date="2019" name="PLoS Pathog.">
        <title>Genome sequence of the bovine parasite Schistosoma bovis Tanzania.</title>
        <authorList>
            <person name="Oey H."/>
            <person name="Zakrzewski M."/>
            <person name="Gobert G."/>
            <person name="Gravermann K."/>
            <person name="Stoye J."/>
            <person name="Jones M."/>
            <person name="Mcmanus D."/>
            <person name="Krause L."/>
        </authorList>
    </citation>
    <scope>NUCLEOTIDE SEQUENCE [LARGE SCALE GENOMIC DNA]</scope>
    <source>
        <strain evidence="3 4">TAN1997</strain>
    </source>
</reference>
<dbReference type="GO" id="GO:0007155">
    <property type="term" value="P:cell adhesion"/>
    <property type="evidence" value="ECO:0007669"/>
    <property type="project" value="TreeGrafter"/>
</dbReference>
<dbReference type="InterPro" id="IPR052213">
    <property type="entry name" value="PAR3"/>
</dbReference>
<feature type="compositionally biased region" description="Low complexity" evidence="1">
    <location>
        <begin position="270"/>
        <end position="280"/>
    </location>
</feature>
<feature type="region of interest" description="Disordered" evidence="1">
    <location>
        <begin position="45"/>
        <end position="72"/>
    </location>
</feature>
<feature type="domain" description="PDZ" evidence="2">
    <location>
        <begin position="1142"/>
        <end position="1203"/>
    </location>
</feature>